<organism evidence="3 4">
    <name type="scientific">Cellulosimicrobium cellulans</name>
    <name type="common">Arthrobacter luteus</name>
    <dbReference type="NCBI Taxonomy" id="1710"/>
    <lineage>
        <taxon>Bacteria</taxon>
        <taxon>Bacillati</taxon>
        <taxon>Actinomycetota</taxon>
        <taxon>Actinomycetes</taxon>
        <taxon>Micrococcales</taxon>
        <taxon>Promicromonosporaceae</taxon>
        <taxon>Cellulosimicrobium</taxon>
    </lineage>
</organism>
<dbReference type="Proteomes" id="UP000316659">
    <property type="component" value="Unassembled WGS sequence"/>
</dbReference>
<protein>
    <recommendedName>
        <fullName evidence="2">Imm33-like domain-containing protein</fullName>
    </recommendedName>
</protein>
<dbReference type="EMBL" id="BJNZ01000015">
    <property type="protein sequence ID" value="GED10444.1"/>
    <property type="molecule type" value="Genomic_DNA"/>
</dbReference>
<evidence type="ECO:0000313" key="3">
    <source>
        <dbReference type="EMBL" id="GED10444.1"/>
    </source>
</evidence>
<dbReference type="AlphaFoldDB" id="A0A4Y4E347"/>
<gene>
    <name evidence="3" type="ORF">CCE02nite_24430</name>
</gene>
<dbReference type="InterPro" id="IPR006597">
    <property type="entry name" value="Sel1-like"/>
</dbReference>
<evidence type="ECO:0000313" key="4">
    <source>
        <dbReference type="Proteomes" id="UP000316659"/>
    </source>
</evidence>
<feature type="domain" description="Imm33-like" evidence="2">
    <location>
        <begin position="328"/>
        <end position="428"/>
    </location>
</feature>
<sequence>MGTGPHARAVRCVGGGAYPLPVTDANAQDPQHQHWTEGFPHLADRAATLLGVDVATVARHNKVVPGGFHVWTPGRGGAQAIVGFDGSAYVRESCFTQAQLVEAFHAGHRNDANAATLPVNHAASAVASMVGILRGGQAQPATPTGPSEAELAELVGSGFEQTTPDEIAERLRARGKGAFVVVGVDRAHGPGHWYVASFDGEHVLALDPIANGRTAWPPPAADAVRWWADGTPTTAPARVVLDARSATGRRVWTETTPLLAPTAQSFLDWVATLPAEKVVTGYQVWHGFWWVVLAESGDDLRVAVTDLTKDGISTLTWDVDPMLDTYRQQREMVAFCKVGAKSTRFTETVLVDADVYDAPETYVERTRPAGDGASGWVVTSVAAQPRGGLLPVPAHELYRRAPHLVRYLSLPEGFRAVWAKNRTNQIWNPDGELVWDADARDAATTAAAAQQATATGTPAPAAGTGTGDAPAADAPAAASSAGDASANATAEGAPPSGTTRPRGSVAYEAARDALDDRAMSRERVLAAAHGLRDAFVRNEHVIGLMPGDAEKVLVDTYRRADAGGADAVSREAATSWVREAYFRRLPLAAEAAERVDRLAEDDPDGGAHVLRGWMRYTGYGFAQDAVAAVADHEEAARRGNADALFELSVLTATGQGTPVDEARSRALLEQAADAGHPRALYNLAAEHATGRGRPRDAARALELYLAAGDQGNGRAAFTAGVMMLTGDGSLPDPARAGRAFSLAEDLGFDVRDAAAQFPPRLAEEVLGALEAG</sequence>
<evidence type="ECO:0000259" key="2">
    <source>
        <dbReference type="Pfam" id="PF24719"/>
    </source>
</evidence>
<dbReference type="SUPFAM" id="SSF81901">
    <property type="entry name" value="HCP-like"/>
    <property type="match status" value="1"/>
</dbReference>
<feature type="compositionally biased region" description="Low complexity" evidence="1">
    <location>
        <begin position="445"/>
        <end position="493"/>
    </location>
</feature>
<dbReference type="PANTHER" id="PTHR11102:SF160">
    <property type="entry name" value="ERAD-ASSOCIATED E3 UBIQUITIN-PROTEIN LIGASE COMPONENT HRD3"/>
    <property type="match status" value="1"/>
</dbReference>
<comment type="caution">
    <text evidence="3">The sequence shown here is derived from an EMBL/GenBank/DDBJ whole genome shotgun (WGS) entry which is preliminary data.</text>
</comment>
<dbReference type="Pfam" id="PF08238">
    <property type="entry name" value="Sel1"/>
    <property type="match status" value="2"/>
</dbReference>
<feature type="region of interest" description="Disordered" evidence="1">
    <location>
        <begin position="445"/>
        <end position="504"/>
    </location>
</feature>
<evidence type="ECO:0000256" key="1">
    <source>
        <dbReference type="SAM" id="MobiDB-lite"/>
    </source>
</evidence>
<reference evidence="3 4" key="1">
    <citation type="submission" date="2019-06" db="EMBL/GenBank/DDBJ databases">
        <title>Whole genome shotgun sequence of Cellulosimicrobium cellulans NBRC 15516.</title>
        <authorList>
            <person name="Hosoyama A."/>
            <person name="Uohara A."/>
            <person name="Ohji S."/>
            <person name="Ichikawa N."/>
        </authorList>
    </citation>
    <scope>NUCLEOTIDE SEQUENCE [LARGE SCALE GENOMIC DNA]</scope>
    <source>
        <strain evidence="3 4">NBRC 15516</strain>
    </source>
</reference>
<accession>A0A4Y4E347</accession>
<dbReference type="SMART" id="SM00671">
    <property type="entry name" value="SEL1"/>
    <property type="match status" value="4"/>
</dbReference>
<dbReference type="InterPro" id="IPR011990">
    <property type="entry name" value="TPR-like_helical_dom_sf"/>
</dbReference>
<dbReference type="Pfam" id="PF24719">
    <property type="entry name" value="Imm33-like"/>
    <property type="match status" value="1"/>
</dbReference>
<dbReference type="InterPro" id="IPR056509">
    <property type="entry name" value="Imm33-like"/>
</dbReference>
<dbReference type="PANTHER" id="PTHR11102">
    <property type="entry name" value="SEL-1-LIKE PROTEIN"/>
    <property type="match status" value="1"/>
</dbReference>
<name>A0A4Y4E347_CELCE</name>
<proteinExistence type="predicted"/>
<dbReference type="InterPro" id="IPR050767">
    <property type="entry name" value="Sel1_AlgK"/>
</dbReference>
<dbReference type="Gene3D" id="1.25.40.10">
    <property type="entry name" value="Tetratricopeptide repeat domain"/>
    <property type="match status" value="1"/>
</dbReference>